<proteinExistence type="predicted"/>
<reference evidence="1 2" key="1">
    <citation type="submission" date="2020-04" db="EMBL/GenBank/DDBJ databases">
        <authorList>
            <person name="De Canck E."/>
        </authorList>
    </citation>
    <scope>NUCLEOTIDE SEQUENCE [LARGE SCALE GENOMIC DNA]</scope>
    <source>
        <strain evidence="1 2">LMG 29542</strain>
    </source>
</reference>
<protein>
    <submittedName>
        <fullName evidence="1">Uncharacterized protein</fullName>
    </submittedName>
</protein>
<accession>A0A6J5EFR1</accession>
<dbReference type="EMBL" id="CADIKH010000023">
    <property type="protein sequence ID" value="CAB3764191.1"/>
    <property type="molecule type" value="Genomic_DNA"/>
</dbReference>
<name>A0A6J5EFR1_9BURK</name>
<evidence type="ECO:0000313" key="1">
    <source>
        <dbReference type="EMBL" id="CAB3764191.1"/>
    </source>
</evidence>
<gene>
    <name evidence="1" type="ORF">LMG29542_04808</name>
</gene>
<keyword evidence="2" id="KW-1185">Reference proteome</keyword>
<dbReference type="RefSeq" id="WP_175228921.1">
    <property type="nucleotide sequence ID" value="NZ_CADIKH010000023.1"/>
</dbReference>
<sequence>MATKLARKRDLACVRIGFEEYLLDADKAMQAIKLFRESVRCRRHFAGSHKCQYVVGEKPELELMLVDAEQVLMPRDLPAIGSDVD</sequence>
<organism evidence="1 2">
    <name type="scientific">Paraburkholderia humisilvae</name>
    <dbReference type="NCBI Taxonomy" id="627669"/>
    <lineage>
        <taxon>Bacteria</taxon>
        <taxon>Pseudomonadati</taxon>
        <taxon>Pseudomonadota</taxon>
        <taxon>Betaproteobacteria</taxon>
        <taxon>Burkholderiales</taxon>
        <taxon>Burkholderiaceae</taxon>
        <taxon>Paraburkholderia</taxon>
    </lineage>
</organism>
<dbReference type="AlphaFoldDB" id="A0A6J5EFR1"/>
<evidence type="ECO:0000313" key="2">
    <source>
        <dbReference type="Proteomes" id="UP000494363"/>
    </source>
</evidence>
<dbReference type="Proteomes" id="UP000494363">
    <property type="component" value="Unassembled WGS sequence"/>
</dbReference>